<name>A0ABZ2M5W1_9BACT</name>
<dbReference type="Pfam" id="PF07690">
    <property type="entry name" value="MFS_1"/>
    <property type="match status" value="1"/>
</dbReference>
<dbReference type="InterPro" id="IPR011701">
    <property type="entry name" value="MFS"/>
</dbReference>
<dbReference type="InterPro" id="IPR050171">
    <property type="entry name" value="MFS_Transporters"/>
</dbReference>
<evidence type="ECO:0000256" key="4">
    <source>
        <dbReference type="ARBA" id="ARBA00022692"/>
    </source>
</evidence>
<proteinExistence type="predicted"/>
<feature type="transmembrane region" description="Helical" evidence="7">
    <location>
        <begin position="305"/>
        <end position="327"/>
    </location>
</feature>
<dbReference type="CDD" id="cd17329">
    <property type="entry name" value="MFS_MdtH_MDR_like"/>
    <property type="match status" value="1"/>
</dbReference>
<evidence type="ECO:0000256" key="5">
    <source>
        <dbReference type="ARBA" id="ARBA00022989"/>
    </source>
</evidence>
<keyword evidence="3" id="KW-1003">Cell membrane</keyword>
<dbReference type="PROSITE" id="PS50850">
    <property type="entry name" value="MFS"/>
    <property type="match status" value="1"/>
</dbReference>
<feature type="domain" description="Major facilitator superfamily (MFS) profile" evidence="8">
    <location>
        <begin position="18"/>
        <end position="386"/>
    </location>
</feature>
<feature type="transmembrane region" description="Helical" evidence="7">
    <location>
        <begin position="20"/>
        <end position="43"/>
    </location>
</feature>
<dbReference type="PRINTS" id="PR01035">
    <property type="entry name" value="TCRTETA"/>
</dbReference>
<feature type="transmembrane region" description="Helical" evidence="7">
    <location>
        <begin position="55"/>
        <end position="74"/>
    </location>
</feature>
<gene>
    <name evidence="9" type="ORF">LZC94_07365</name>
</gene>
<dbReference type="RefSeq" id="WP_394826715.1">
    <property type="nucleotide sequence ID" value="NZ_CP089984.1"/>
</dbReference>
<reference evidence="9 10" key="1">
    <citation type="submission" date="2021-12" db="EMBL/GenBank/DDBJ databases">
        <title>Discovery of the Pendulisporaceae a myxobacterial family with distinct sporulation behavior and unique specialized metabolism.</title>
        <authorList>
            <person name="Garcia R."/>
            <person name="Popoff A."/>
            <person name="Bader C.D."/>
            <person name="Loehr J."/>
            <person name="Walesch S."/>
            <person name="Walt C."/>
            <person name="Boldt J."/>
            <person name="Bunk B."/>
            <person name="Haeckl F.J.F.P.J."/>
            <person name="Gunesch A.P."/>
            <person name="Birkelbach J."/>
            <person name="Nuebel U."/>
            <person name="Pietschmann T."/>
            <person name="Bach T."/>
            <person name="Mueller R."/>
        </authorList>
    </citation>
    <scope>NUCLEOTIDE SEQUENCE [LARGE SCALE GENOMIC DNA]</scope>
    <source>
        <strain evidence="9 10">MSr11954</strain>
    </source>
</reference>
<dbReference type="SUPFAM" id="SSF103473">
    <property type="entry name" value="MFS general substrate transporter"/>
    <property type="match status" value="1"/>
</dbReference>
<feature type="transmembrane region" description="Helical" evidence="7">
    <location>
        <begin position="280"/>
        <end position="299"/>
    </location>
</feature>
<keyword evidence="5 7" id="KW-1133">Transmembrane helix</keyword>
<evidence type="ECO:0000259" key="8">
    <source>
        <dbReference type="PROSITE" id="PS50850"/>
    </source>
</evidence>
<dbReference type="InterPro" id="IPR020846">
    <property type="entry name" value="MFS_dom"/>
</dbReference>
<sequence>MIESRPSLVRNLRGLPGVLWFLLVGAFINRFGTFLLPFLVLYLTSRGFSEAQAGLALSAYGIGNFAASFIGGHLSDHIGRRNTIVISMLASAVVVLALSQAQSLALLIVLTLCAGAAADTFRPAAEALVVDLCTPEQQLTAAALYRFAAHLGFALGPIAAGLLVNRSYNLLFAADAASSVLFGLIALAFLPWGARHPAPEGKQGRWLTTALSDWRFVRFLVASLAITTVTVQMDATLGLHILRVGHSASTYGMLMSVNGALIVLFEVSMTVVTQRFPQRTVMAVGYVMTAAGFALTAVAMSKLAIGLTIALWTFGEMAFSPVANVHVAQLAPPHLRGRYMGLFNASLAISLILGPVIGTMTFAYSESLVWSGCGILGVAAAVLILI</sequence>
<evidence type="ECO:0000256" key="6">
    <source>
        <dbReference type="ARBA" id="ARBA00023136"/>
    </source>
</evidence>
<dbReference type="InterPro" id="IPR036259">
    <property type="entry name" value="MFS_trans_sf"/>
</dbReference>
<dbReference type="Proteomes" id="UP001370348">
    <property type="component" value="Chromosome"/>
</dbReference>
<dbReference type="Gene3D" id="1.20.1250.20">
    <property type="entry name" value="MFS general substrate transporter like domains"/>
    <property type="match status" value="1"/>
</dbReference>
<keyword evidence="4 7" id="KW-0812">Transmembrane</keyword>
<dbReference type="PANTHER" id="PTHR23517">
    <property type="entry name" value="RESISTANCE PROTEIN MDTM, PUTATIVE-RELATED-RELATED"/>
    <property type="match status" value="1"/>
</dbReference>
<evidence type="ECO:0000313" key="10">
    <source>
        <dbReference type="Proteomes" id="UP001370348"/>
    </source>
</evidence>
<feature type="transmembrane region" description="Helical" evidence="7">
    <location>
        <begin position="170"/>
        <end position="194"/>
    </location>
</feature>
<feature type="transmembrane region" description="Helical" evidence="7">
    <location>
        <begin position="339"/>
        <end position="362"/>
    </location>
</feature>
<comment type="subcellular location">
    <subcellularLocation>
        <location evidence="1">Cell membrane</location>
        <topology evidence="1">Multi-pass membrane protein</topology>
    </subcellularLocation>
</comment>
<keyword evidence="2" id="KW-0813">Transport</keyword>
<dbReference type="EMBL" id="CP089984">
    <property type="protein sequence ID" value="WXB17085.1"/>
    <property type="molecule type" value="Genomic_DNA"/>
</dbReference>
<feature type="transmembrane region" description="Helical" evidence="7">
    <location>
        <begin position="253"/>
        <end position="273"/>
    </location>
</feature>
<evidence type="ECO:0000256" key="1">
    <source>
        <dbReference type="ARBA" id="ARBA00004651"/>
    </source>
</evidence>
<evidence type="ECO:0000256" key="3">
    <source>
        <dbReference type="ARBA" id="ARBA00022475"/>
    </source>
</evidence>
<keyword evidence="10" id="KW-1185">Reference proteome</keyword>
<feature type="transmembrane region" description="Helical" evidence="7">
    <location>
        <begin position="368"/>
        <end position="385"/>
    </location>
</feature>
<accession>A0ABZ2M5W1</accession>
<organism evidence="9 10">
    <name type="scientific">Pendulispora albinea</name>
    <dbReference type="NCBI Taxonomy" id="2741071"/>
    <lineage>
        <taxon>Bacteria</taxon>
        <taxon>Pseudomonadati</taxon>
        <taxon>Myxococcota</taxon>
        <taxon>Myxococcia</taxon>
        <taxon>Myxococcales</taxon>
        <taxon>Sorangiineae</taxon>
        <taxon>Pendulisporaceae</taxon>
        <taxon>Pendulispora</taxon>
    </lineage>
</organism>
<evidence type="ECO:0000256" key="7">
    <source>
        <dbReference type="SAM" id="Phobius"/>
    </source>
</evidence>
<evidence type="ECO:0000313" key="9">
    <source>
        <dbReference type="EMBL" id="WXB17085.1"/>
    </source>
</evidence>
<feature type="transmembrane region" description="Helical" evidence="7">
    <location>
        <begin position="86"/>
        <end position="113"/>
    </location>
</feature>
<feature type="transmembrane region" description="Helical" evidence="7">
    <location>
        <begin position="215"/>
        <end position="233"/>
    </location>
</feature>
<dbReference type="PANTHER" id="PTHR23517:SF2">
    <property type="entry name" value="MULTIDRUG RESISTANCE PROTEIN MDTH"/>
    <property type="match status" value="1"/>
</dbReference>
<evidence type="ECO:0000256" key="2">
    <source>
        <dbReference type="ARBA" id="ARBA00022448"/>
    </source>
</evidence>
<keyword evidence="6 7" id="KW-0472">Membrane</keyword>
<protein>
    <submittedName>
        <fullName evidence="9">MFS transporter</fullName>
    </submittedName>
</protein>
<dbReference type="InterPro" id="IPR001958">
    <property type="entry name" value="Tet-R_TetA/multi-R_MdtG-like"/>
</dbReference>